<dbReference type="Proteomes" id="UP001141327">
    <property type="component" value="Unassembled WGS sequence"/>
</dbReference>
<feature type="transmembrane region" description="Helical" evidence="3">
    <location>
        <begin position="1982"/>
        <end position="2012"/>
    </location>
</feature>
<dbReference type="InterPro" id="IPR014756">
    <property type="entry name" value="Ig_E-set"/>
</dbReference>
<comment type="caution">
    <text evidence="6">The sequence shown here is derived from an EMBL/GenBank/DDBJ whole genome shotgun (WGS) entry which is preliminary data.</text>
</comment>
<evidence type="ECO:0000256" key="4">
    <source>
        <dbReference type="SAM" id="SignalP"/>
    </source>
</evidence>
<keyword evidence="3" id="KW-0812">Transmembrane</keyword>
<evidence type="ECO:0000256" key="2">
    <source>
        <dbReference type="SAM" id="MobiDB-lite"/>
    </source>
</evidence>
<evidence type="ECO:0000256" key="3">
    <source>
        <dbReference type="SAM" id="Phobius"/>
    </source>
</evidence>
<feature type="domain" description="IPT/TIG" evidence="5">
    <location>
        <begin position="683"/>
        <end position="773"/>
    </location>
</feature>
<reference evidence="6" key="1">
    <citation type="journal article" date="2022" name="bioRxiv">
        <title>Genomics of Preaxostyla Flagellates Illuminates Evolutionary Transitions and the Path Towards Mitochondrial Loss.</title>
        <authorList>
            <person name="Novak L.V.F."/>
            <person name="Treitli S.C."/>
            <person name="Pyrih J."/>
            <person name="Halakuc P."/>
            <person name="Pipaliya S.V."/>
            <person name="Vacek V."/>
            <person name="Brzon O."/>
            <person name="Soukal P."/>
            <person name="Eme L."/>
            <person name="Dacks J.B."/>
            <person name="Karnkowska A."/>
            <person name="Elias M."/>
            <person name="Hampl V."/>
        </authorList>
    </citation>
    <scope>NUCLEOTIDE SEQUENCE</scope>
    <source>
        <strain evidence="6">RCP-MX</strain>
    </source>
</reference>
<feature type="repeat" description="RCC1" evidence="1">
    <location>
        <begin position="79"/>
        <end position="130"/>
    </location>
</feature>
<dbReference type="EMBL" id="JAPMOS010000045">
    <property type="protein sequence ID" value="KAJ4457489.1"/>
    <property type="molecule type" value="Genomic_DNA"/>
</dbReference>
<dbReference type="Pfam" id="PF00415">
    <property type="entry name" value="RCC1"/>
    <property type="match status" value="1"/>
</dbReference>
<evidence type="ECO:0000313" key="6">
    <source>
        <dbReference type="EMBL" id="KAJ4457489.1"/>
    </source>
</evidence>
<dbReference type="InterPro" id="IPR000408">
    <property type="entry name" value="Reg_chr_condens"/>
</dbReference>
<feature type="compositionally biased region" description="Polar residues" evidence="2">
    <location>
        <begin position="914"/>
        <end position="931"/>
    </location>
</feature>
<dbReference type="InterPro" id="IPR002909">
    <property type="entry name" value="IPT_dom"/>
</dbReference>
<dbReference type="PANTHER" id="PTHR45982">
    <property type="entry name" value="REGULATOR OF CHROMOSOME CONDENSATION"/>
    <property type="match status" value="1"/>
</dbReference>
<feature type="domain" description="IPT/TIG" evidence="5">
    <location>
        <begin position="1036"/>
        <end position="1137"/>
    </location>
</feature>
<feature type="domain" description="IPT/TIG" evidence="5">
    <location>
        <begin position="1669"/>
        <end position="1754"/>
    </location>
</feature>
<feature type="domain" description="IPT/TIG" evidence="5">
    <location>
        <begin position="1875"/>
        <end position="1973"/>
    </location>
</feature>
<dbReference type="InterPro" id="IPR051553">
    <property type="entry name" value="Ran_GTPase-activating"/>
</dbReference>
<sequence length="2030" mass="201477">MIQLLGINLFCVFAFFIPTLCQSGDALWAVGASSSGQLGLGSTIATSPLKEVSLPVGCHVADMFADPNKASSFLHCEDGRLFATGDNTNGKLCRGSTTGRASFTEVSLPAGKTLQSVRCGASHTILWMTDGRLPFVWFGTASQASVSPTAVTPPAGLTVAQVGTGLPHSVDLTDVPGVQDSSTVLLMTNGEIYGMGSNRYGRLGLDSSTTSVTVWTLVPQPAGHTPPSVIGVSSQNLAVIYTDGAMATCGFAGYHQNWDGSLDSKYSLGIVNAGRQAAELYMGTFLTMQSPANITIAISITTSIVAADLPSNTNGEVFQPTATDKFRSFTEATVLASRLKVLGALPFVHSGFAWGLPNDCCCLCDFWAASGAPTVTSVTPSTVASGEAARLALTGTRFRAGATVTVGGLPCTDITIASTTSLQCTLDASLGDGAHDVAVNNTDIGLTGTKTGAVTVSLPLAVSSINATVGWPGDELTLAGTFPVPCGSVPATIAPPPSLRGPRCPRFTGTTRAHVLCGLLPPGCDWGHRHPPPGELLLGDQHPVRGARPAQRQHGHLHDLRGHRIEPRGAVPSSGVTFSYAPTLSGLSVTHGPATSAVSVTGTGTNFLTGAKVRIGTGAAHLDLAATMVTLTRLRFTMPTQLNAGTQLGAAHSGQWAVAVLNPASAGSGLSRETAASLTYAYDPVVTGVGPASVTRRAITSTMVTGRNFYSGATVRLVVASGESGTAPADITPNGITSEASLYFTMPAQEDGMAEAYEVHVISGGVVSTQTNAIIRYKLGVTSVSPASGAPGDLVNVTGRDFTSGCRSVSPEHNLNPVRLGAAGTLVGASFLSATSLQFAVPAQPSPGTSSYEVVVNDPATGSQSAPSGVIFSYARLSAPGVPLPPALQSASSYRPPASPAPATCLTGQQVIPTATCSPRSGKGNSATSGPQPIPLALRHLPPPSLCPLPNSDDSLALSPPRAARRPARGDRDGHQLRQRGPGRAGRGAALITVPATVASPSSLTFAMPAQADAEAQLGATHSGQWAVAVLNPASAAVVTGVSPTSAARGAATSVTVTGRNFYSGAAVRLVAASGESGTAPADITPNGIAPGEASLTFTMPAQADGMAEAFEVHVSHPAAAGVFSAQTNATVQYVTLPTVVSAHAATSNAHSPLARVGDQVTATFTACVALDQSPANRPAVTLAGRPAAVGFVGTGGGRVFTASLVMAAGDPQGNLTYALSGMRDLAGNPQPQATIAGTLEALFDSVAPGLVTVGISSTRPGDQALATVGDRVVVTLEADEPLDAAALPAVTIAGRSATVVGLQSADGRTVAASQTMQGGDPLGNVTFALSGSLCDPAGNCGPSLAASGGTSGIVFALPPAIQSVTPALRPHTAAEVLLAVCGVRFEGPPTVRVGGQPCAQVLANASCLVCRSPGGLPDGRYATVEVVNANGLAANQSGLLWYQGAVTVASVSPPSASQAAGTQVAVTLAGTGFVSAAAGAAGPCPTVTVGGLPCPVASCPSATSLTCALTVGPAGAPNGPAAVTVSNPAPDGATGALPGGFAFQGPAPVLTGLTPASGPLAGGQTVGLRGTGLRAAGATVRVGGRECTGLAADPAAAATAGLTCTVPAGAALGPCDVVLTQRDGTGATLAEGCTTPAGLADSTALVLVANRDHTNATATFAYYGTGLAPVISRLTPSSSPWSASSAILATGANFRPGLRLTIGGLTCANPTVTSSRIRCTLPAPGAGHYGPADVMVANADGTSGLLAGGYTFTGTAPVVTGLSPSSVSLTATAAATATARATANPLRIVTLTVTGRHFQPGAAVALGSRSCAEAVVDPTGGQITCVLTLDPGAVSPGPAGILVTNPDGLTSAPNDGSASQAGETAPVLYFQGAAPTLAGLNPSGGPCNLGTPVVLQGTGLRPGGVGGQRCLNATTLTTEGGGGSLSCVVPPAPAALAAQLAESPANASAPVDVRVRNSDMTEATLGQAFAYTAPVFRGGPALAATAVALISVGAVIGGLLCLGLLLACVLLRRPGGRPSSDAPAVTGQI</sequence>
<organism evidence="6 7">
    <name type="scientific">Paratrimastix pyriformis</name>
    <dbReference type="NCBI Taxonomy" id="342808"/>
    <lineage>
        <taxon>Eukaryota</taxon>
        <taxon>Metamonada</taxon>
        <taxon>Preaxostyla</taxon>
        <taxon>Paratrimastigidae</taxon>
        <taxon>Paratrimastix</taxon>
    </lineage>
</organism>
<dbReference type="InterPro" id="IPR009091">
    <property type="entry name" value="RCC1/BLIP-II"/>
</dbReference>
<feature type="domain" description="IPT/TIG" evidence="5">
    <location>
        <begin position="778"/>
        <end position="875"/>
    </location>
</feature>
<keyword evidence="3" id="KW-0472">Membrane</keyword>
<keyword evidence="4" id="KW-0732">Signal</keyword>
<feature type="compositionally biased region" description="Low complexity" evidence="2">
    <location>
        <begin position="948"/>
        <end position="962"/>
    </location>
</feature>
<evidence type="ECO:0000313" key="7">
    <source>
        <dbReference type="Proteomes" id="UP001141327"/>
    </source>
</evidence>
<dbReference type="SMART" id="SM00429">
    <property type="entry name" value="IPT"/>
    <property type="match status" value="6"/>
</dbReference>
<evidence type="ECO:0000259" key="5">
    <source>
        <dbReference type="SMART" id="SM00429"/>
    </source>
</evidence>
<gene>
    <name evidence="6" type="ORF">PAPYR_6960</name>
</gene>
<keyword evidence="7" id="KW-1185">Reference proteome</keyword>
<dbReference type="InterPro" id="IPR013783">
    <property type="entry name" value="Ig-like_fold"/>
</dbReference>
<dbReference type="Gene3D" id="2.60.40.10">
    <property type="entry name" value="Immunoglobulins"/>
    <property type="match status" value="9"/>
</dbReference>
<protein>
    <recommendedName>
        <fullName evidence="5">IPT/TIG domain-containing protein</fullName>
    </recommendedName>
</protein>
<feature type="domain" description="IPT/TIG" evidence="5">
    <location>
        <begin position="1548"/>
        <end position="1635"/>
    </location>
</feature>
<dbReference type="Gene3D" id="2.130.10.30">
    <property type="entry name" value="Regulator of chromosome condensation 1/beta-lactamase-inhibitor protein II"/>
    <property type="match status" value="2"/>
</dbReference>
<dbReference type="Pfam" id="PF01833">
    <property type="entry name" value="TIG"/>
    <property type="match status" value="6"/>
</dbReference>
<feature type="region of interest" description="Disordered" evidence="2">
    <location>
        <begin position="914"/>
        <end position="986"/>
    </location>
</feature>
<feature type="signal peptide" evidence="4">
    <location>
        <begin position="1"/>
        <end position="21"/>
    </location>
</feature>
<dbReference type="SUPFAM" id="SSF50985">
    <property type="entry name" value="RCC1/BLIP-II"/>
    <property type="match status" value="1"/>
</dbReference>
<dbReference type="CDD" id="cd00102">
    <property type="entry name" value="IPT"/>
    <property type="match status" value="1"/>
</dbReference>
<feature type="chain" id="PRO_5047284251" description="IPT/TIG domain-containing protein" evidence="4">
    <location>
        <begin position="22"/>
        <end position="2030"/>
    </location>
</feature>
<dbReference type="PROSITE" id="PS50012">
    <property type="entry name" value="RCC1_3"/>
    <property type="match status" value="1"/>
</dbReference>
<name>A0ABQ8UJN0_9EUKA</name>
<keyword evidence="3" id="KW-1133">Transmembrane helix</keyword>
<evidence type="ECO:0000256" key="1">
    <source>
        <dbReference type="PROSITE-ProRule" id="PRU00235"/>
    </source>
</evidence>
<dbReference type="CDD" id="cd00603">
    <property type="entry name" value="IPT_PCSR"/>
    <property type="match status" value="3"/>
</dbReference>
<proteinExistence type="predicted"/>
<dbReference type="SUPFAM" id="SSF81296">
    <property type="entry name" value="E set domains"/>
    <property type="match status" value="5"/>
</dbReference>
<accession>A0ABQ8UJN0</accession>
<dbReference type="PANTHER" id="PTHR45982:SF1">
    <property type="entry name" value="REGULATOR OF CHROMOSOME CONDENSATION"/>
    <property type="match status" value="1"/>
</dbReference>